<keyword evidence="1" id="KW-0732">Signal</keyword>
<comment type="caution">
    <text evidence="2">The sequence shown here is derived from an EMBL/GenBank/DDBJ whole genome shotgun (WGS) entry which is preliminary data.</text>
</comment>
<dbReference type="Proteomes" id="UP000188268">
    <property type="component" value="Unassembled WGS sequence"/>
</dbReference>
<organism evidence="2 3">
    <name type="scientific">Corchorus capsularis</name>
    <name type="common">Jute</name>
    <dbReference type="NCBI Taxonomy" id="210143"/>
    <lineage>
        <taxon>Eukaryota</taxon>
        <taxon>Viridiplantae</taxon>
        <taxon>Streptophyta</taxon>
        <taxon>Embryophyta</taxon>
        <taxon>Tracheophyta</taxon>
        <taxon>Spermatophyta</taxon>
        <taxon>Magnoliopsida</taxon>
        <taxon>eudicotyledons</taxon>
        <taxon>Gunneridae</taxon>
        <taxon>Pentapetalae</taxon>
        <taxon>rosids</taxon>
        <taxon>malvids</taxon>
        <taxon>Malvales</taxon>
        <taxon>Malvaceae</taxon>
        <taxon>Grewioideae</taxon>
        <taxon>Apeibeae</taxon>
        <taxon>Corchorus</taxon>
    </lineage>
</organism>
<keyword evidence="3" id="KW-1185">Reference proteome</keyword>
<dbReference type="AlphaFoldDB" id="A0A1R3HWU2"/>
<dbReference type="Gramene" id="OMO74711">
    <property type="protein sequence ID" value="OMO74711"/>
    <property type="gene ID" value="CCACVL1_16514"/>
</dbReference>
<evidence type="ECO:0000313" key="3">
    <source>
        <dbReference type="Proteomes" id="UP000188268"/>
    </source>
</evidence>
<dbReference type="OMA" id="VYEINIT"/>
<reference evidence="2 3" key="1">
    <citation type="submission" date="2013-09" db="EMBL/GenBank/DDBJ databases">
        <title>Corchorus capsularis genome sequencing.</title>
        <authorList>
            <person name="Alam M."/>
            <person name="Haque M.S."/>
            <person name="Islam M.S."/>
            <person name="Emdad E.M."/>
            <person name="Islam M.M."/>
            <person name="Ahmed B."/>
            <person name="Halim A."/>
            <person name="Hossen Q.M.M."/>
            <person name="Hossain M.Z."/>
            <person name="Ahmed R."/>
            <person name="Khan M.M."/>
            <person name="Islam R."/>
            <person name="Rashid M.M."/>
            <person name="Khan S.A."/>
            <person name="Rahman M.S."/>
            <person name="Alam M."/>
        </authorList>
    </citation>
    <scope>NUCLEOTIDE SEQUENCE [LARGE SCALE GENOMIC DNA]</scope>
    <source>
        <strain evidence="3">cv. CVL-1</strain>
        <tissue evidence="2">Whole seedling</tissue>
    </source>
</reference>
<evidence type="ECO:0000256" key="1">
    <source>
        <dbReference type="SAM" id="SignalP"/>
    </source>
</evidence>
<dbReference type="EMBL" id="AWWV01011077">
    <property type="protein sequence ID" value="OMO74711.1"/>
    <property type="molecule type" value="Genomic_DNA"/>
</dbReference>
<feature type="chain" id="PRO_5012548696" description="Transmembrane protein" evidence="1">
    <location>
        <begin position="27"/>
        <end position="91"/>
    </location>
</feature>
<evidence type="ECO:0008006" key="4">
    <source>
        <dbReference type="Google" id="ProtNLM"/>
    </source>
</evidence>
<accession>A0A1R3HWU2</accession>
<name>A0A1R3HWU2_COCAP</name>
<proteinExistence type="predicted"/>
<dbReference type="OrthoDB" id="10340538at2759"/>
<evidence type="ECO:0000313" key="2">
    <source>
        <dbReference type="EMBL" id="OMO74711.1"/>
    </source>
</evidence>
<feature type="signal peptide" evidence="1">
    <location>
        <begin position="1"/>
        <end position="26"/>
    </location>
</feature>
<gene>
    <name evidence="2" type="ORF">CCACVL1_16514</name>
</gene>
<protein>
    <recommendedName>
        <fullName evidence="4">Transmembrane protein</fullName>
    </recommendedName>
</protein>
<sequence>MAHFSKITVFLIAIIVIAFHIPCFQARKTLSKEKMGGPFLEQSMIVNADPKVVNPPSTPTKSGHGLGANEIYKPQHISLTGWSVPSPGVGN</sequence>